<sequence length="135" mass="16252">MLTAILCYLFDEARFTKHKKNLTAEIYHKRFLCRFCEAQNEYDSFTNLRSGLKVVDLKGWSLIAVVRDPLDRFVSGFANKCLRERVWKKFPDRCNGCKTNVTCFMERQYLRMKRWTRTTRSIASFDDNHFFPQNW</sequence>
<protein>
    <recommendedName>
        <fullName evidence="3">Sulfotransferase domain-containing protein</fullName>
    </recommendedName>
</protein>
<dbReference type="OrthoDB" id="408912at2759"/>
<dbReference type="Pfam" id="PF03567">
    <property type="entry name" value="Sulfotransfer_2"/>
    <property type="match status" value="1"/>
</dbReference>
<reference evidence="1 2" key="1">
    <citation type="submission" date="2013-12" db="EMBL/GenBank/DDBJ databases">
        <title>Draft genome of the parsitic nematode Ancylostoma duodenale.</title>
        <authorList>
            <person name="Mitreva M."/>
        </authorList>
    </citation>
    <scope>NUCLEOTIDE SEQUENCE [LARGE SCALE GENOMIC DNA]</scope>
    <source>
        <strain evidence="1 2">Zhejiang</strain>
    </source>
</reference>
<evidence type="ECO:0008006" key="3">
    <source>
        <dbReference type="Google" id="ProtNLM"/>
    </source>
</evidence>
<evidence type="ECO:0000313" key="2">
    <source>
        <dbReference type="Proteomes" id="UP000054047"/>
    </source>
</evidence>
<dbReference type="GO" id="GO:1902884">
    <property type="term" value="P:positive regulation of response to oxidative stress"/>
    <property type="evidence" value="ECO:0007669"/>
    <property type="project" value="InterPro"/>
</dbReference>
<evidence type="ECO:0000313" key="1">
    <source>
        <dbReference type="EMBL" id="KIH61282.1"/>
    </source>
</evidence>
<dbReference type="InterPro" id="IPR005331">
    <property type="entry name" value="Sulfotransferase"/>
</dbReference>
<dbReference type="GO" id="GO:0047756">
    <property type="term" value="F:chondroitin 4-sulfotransferase activity"/>
    <property type="evidence" value="ECO:0007669"/>
    <property type="project" value="InterPro"/>
</dbReference>
<dbReference type="AlphaFoldDB" id="A0A0C2DFP4"/>
<dbReference type="PANTHER" id="PTHR22900">
    <property type="entry name" value="PROTEIN CBG14245-RELATED"/>
    <property type="match status" value="1"/>
</dbReference>
<dbReference type="GO" id="GO:0050650">
    <property type="term" value="P:chondroitin sulfate proteoglycan biosynthetic process"/>
    <property type="evidence" value="ECO:0007669"/>
    <property type="project" value="InterPro"/>
</dbReference>
<accession>A0A0C2DFP4</accession>
<proteinExistence type="predicted"/>
<name>A0A0C2DFP4_9BILA</name>
<dbReference type="Proteomes" id="UP000054047">
    <property type="component" value="Unassembled WGS sequence"/>
</dbReference>
<keyword evidence="2" id="KW-1185">Reference proteome</keyword>
<gene>
    <name evidence="1" type="ORF">ANCDUO_08452</name>
</gene>
<dbReference type="GO" id="GO:0016020">
    <property type="term" value="C:membrane"/>
    <property type="evidence" value="ECO:0007669"/>
    <property type="project" value="InterPro"/>
</dbReference>
<dbReference type="EMBL" id="KN730256">
    <property type="protein sequence ID" value="KIH61282.1"/>
    <property type="molecule type" value="Genomic_DNA"/>
</dbReference>
<dbReference type="InterPro" id="IPR007669">
    <property type="entry name" value="Chst-1-like"/>
</dbReference>
<organism evidence="1 2">
    <name type="scientific">Ancylostoma duodenale</name>
    <dbReference type="NCBI Taxonomy" id="51022"/>
    <lineage>
        <taxon>Eukaryota</taxon>
        <taxon>Metazoa</taxon>
        <taxon>Ecdysozoa</taxon>
        <taxon>Nematoda</taxon>
        <taxon>Chromadorea</taxon>
        <taxon>Rhabditida</taxon>
        <taxon>Rhabditina</taxon>
        <taxon>Rhabditomorpha</taxon>
        <taxon>Strongyloidea</taxon>
        <taxon>Ancylostomatidae</taxon>
        <taxon>Ancylostomatinae</taxon>
        <taxon>Ancylostoma</taxon>
    </lineage>
</organism>